<dbReference type="Proteomes" id="UP001492380">
    <property type="component" value="Unassembled WGS sequence"/>
</dbReference>
<gene>
    <name evidence="1" type="ORF">HDK90DRAFT_545083</name>
</gene>
<protein>
    <recommendedName>
        <fullName evidence="3">F-box domain-containing protein</fullName>
    </recommendedName>
</protein>
<comment type="caution">
    <text evidence="1">The sequence shown here is derived from an EMBL/GenBank/DDBJ whole genome shotgun (WGS) entry which is preliminary data.</text>
</comment>
<dbReference type="EMBL" id="JBBWRZ010000015">
    <property type="protein sequence ID" value="KAK8222661.1"/>
    <property type="molecule type" value="Genomic_DNA"/>
</dbReference>
<proteinExistence type="predicted"/>
<sequence length="408" mass="46428">MATIQQESPLLDLAQELFDIIIEEVAKISKHDLIMLSVTCRAVHKSTKRFVFQDIELLARGNDTTEMTNTYAKVAQGGPPINHRRLHLIFSCWPQSFLRHTNRSLSIHDFYHVTSAEMPTWISEGIGRILLKPQCLTKLELDFDARIAKGLEQFLSPIRGVQFPHLIEATLNLQLRFLLKFAPNLVTFSNIPREGYGREDKEDEGWEFEELLCMLVSLKSLRVLDLTIEDIIFNWPHLKLPALPIEKLRISRERRRGPDATVSNTDSPAQMGMIMAWIETQPQLHMVEIPEPIWTSVGPIMTPMLWRQTVEVQRLLLAGIIAQRFPSLPLIVVGRAGFLVKSDDMAGTTVLESMGPSKGDYELGQYEVRLRNDVSWDDPAWIEDGEGKAFIAVQASSWLIHEIDDNGL</sequence>
<organism evidence="1 2">
    <name type="scientific">Phyllosticta capitalensis</name>
    <dbReference type="NCBI Taxonomy" id="121624"/>
    <lineage>
        <taxon>Eukaryota</taxon>
        <taxon>Fungi</taxon>
        <taxon>Dikarya</taxon>
        <taxon>Ascomycota</taxon>
        <taxon>Pezizomycotina</taxon>
        <taxon>Dothideomycetes</taxon>
        <taxon>Dothideomycetes incertae sedis</taxon>
        <taxon>Botryosphaeriales</taxon>
        <taxon>Phyllostictaceae</taxon>
        <taxon>Phyllosticta</taxon>
    </lineage>
</organism>
<name>A0ABR1Y927_9PEZI</name>
<evidence type="ECO:0000313" key="1">
    <source>
        <dbReference type="EMBL" id="KAK8222661.1"/>
    </source>
</evidence>
<evidence type="ECO:0008006" key="3">
    <source>
        <dbReference type="Google" id="ProtNLM"/>
    </source>
</evidence>
<accession>A0ABR1Y927</accession>
<keyword evidence="2" id="KW-1185">Reference proteome</keyword>
<evidence type="ECO:0000313" key="2">
    <source>
        <dbReference type="Proteomes" id="UP001492380"/>
    </source>
</evidence>
<reference evidence="1 2" key="1">
    <citation type="submission" date="2024-04" db="EMBL/GenBank/DDBJ databases">
        <title>Phyllosticta paracitricarpa is synonymous to the EU quarantine fungus P. citricarpa based on phylogenomic analyses.</title>
        <authorList>
            <consortium name="Lawrence Berkeley National Laboratory"/>
            <person name="Van Ingen-Buijs V.A."/>
            <person name="Van Westerhoven A.C."/>
            <person name="Haridas S."/>
            <person name="Skiadas P."/>
            <person name="Martin F."/>
            <person name="Groenewald J.Z."/>
            <person name="Crous P.W."/>
            <person name="Seidl M.F."/>
        </authorList>
    </citation>
    <scope>NUCLEOTIDE SEQUENCE [LARGE SCALE GENOMIC DNA]</scope>
    <source>
        <strain evidence="1 2">CBS 123374</strain>
    </source>
</reference>